<gene>
    <name evidence="3" type="ORF">BCR44DRAFT_44302</name>
</gene>
<keyword evidence="2" id="KW-0812">Transmembrane</keyword>
<organism evidence="3 4">
    <name type="scientific">Catenaria anguillulae PL171</name>
    <dbReference type="NCBI Taxonomy" id="765915"/>
    <lineage>
        <taxon>Eukaryota</taxon>
        <taxon>Fungi</taxon>
        <taxon>Fungi incertae sedis</taxon>
        <taxon>Blastocladiomycota</taxon>
        <taxon>Blastocladiomycetes</taxon>
        <taxon>Blastocladiales</taxon>
        <taxon>Catenariaceae</taxon>
        <taxon>Catenaria</taxon>
    </lineage>
</organism>
<sequence length="514" mass="52458">MDSSPRSQQSLPSAVSVPSPDAATAFPPSPSVEPSASSSSSWVTVVSTPSLLVAVSCATALLLLGCMLTILFLLSRLRRSEKTIASLQQQLSSLAAAAVSFSAVSAGSTQQQPYLQLDHAKFFHDTVSRGSRHCSIVLDTGTPDDTLVAHSHLAPHLPPSTIPPPNNQCSSYLDAHLSRRPPTMTSVLSFRPLGRHSVASSPPSVCATSITRCSPRQVAYVATGASDWPVLPPTPTTRSHPLYPPLGVGDAEVSAATHPNSPAEPYMYPSTAHQQDTISSPNASATPQNPHSSPHSMCGYSRSNAPPPPTHNPSMALGACTSLGPLAQVPAAQPLAPVPPTTAHALTTTSIATPAPRDATAPPQHATGSLLDRHPSVHSDTYAPSFWFQLPPADSSTDLPHAPAPAPAPASHAAPTDVASLSATLHLGSSAEHVFGMSGDKEAGRSGPGVDLSDVSGTDTHVFGGGGSRLGSAESGTDGSERDAFLSASRGDGDLVVDGSGGDVCAAVGQASVG</sequence>
<dbReference type="EMBL" id="MCFL01000011">
    <property type="protein sequence ID" value="ORZ37716.1"/>
    <property type="molecule type" value="Genomic_DNA"/>
</dbReference>
<keyword evidence="2" id="KW-0472">Membrane</keyword>
<feature type="region of interest" description="Disordered" evidence="1">
    <location>
        <begin position="226"/>
        <end position="317"/>
    </location>
</feature>
<keyword evidence="4" id="KW-1185">Reference proteome</keyword>
<feature type="region of interest" description="Disordered" evidence="1">
    <location>
        <begin position="1"/>
        <end position="38"/>
    </location>
</feature>
<evidence type="ECO:0000313" key="3">
    <source>
        <dbReference type="EMBL" id="ORZ37716.1"/>
    </source>
</evidence>
<dbReference type="Proteomes" id="UP000193411">
    <property type="component" value="Unassembled WGS sequence"/>
</dbReference>
<evidence type="ECO:0000313" key="4">
    <source>
        <dbReference type="Proteomes" id="UP000193411"/>
    </source>
</evidence>
<dbReference type="AlphaFoldDB" id="A0A1Y2HSX5"/>
<protein>
    <submittedName>
        <fullName evidence="3">Uncharacterized protein</fullName>
    </submittedName>
</protein>
<feature type="compositionally biased region" description="Low complexity" evidence="1">
    <location>
        <begin position="353"/>
        <end position="363"/>
    </location>
</feature>
<reference evidence="3 4" key="1">
    <citation type="submission" date="2016-07" db="EMBL/GenBank/DDBJ databases">
        <title>Pervasive Adenine N6-methylation of Active Genes in Fungi.</title>
        <authorList>
            <consortium name="DOE Joint Genome Institute"/>
            <person name="Mondo S.J."/>
            <person name="Dannebaum R.O."/>
            <person name="Kuo R.C."/>
            <person name="Labutti K."/>
            <person name="Haridas S."/>
            <person name="Kuo A."/>
            <person name="Salamov A."/>
            <person name="Ahrendt S.R."/>
            <person name="Lipzen A."/>
            <person name="Sullivan W."/>
            <person name="Andreopoulos W.B."/>
            <person name="Clum A."/>
            <person name="Lindquist E."/>
            <person name="Daum C."/>
            <person name="Ramamoorthy G.K."/>
            <person name="Gryganskyi A."/>
            <person name="Culley D."/>
            <person name="Magnuson J.K."/>
            <person name="James T.Y."/>
            <person name="O'Malley M.A."/>
            <person name="Stajich J.E."/>
            <person name="Spatafora J.W."/>
            <person name="Visel A."/>
            <person name="Grigoriev I.V."/>
        </authorList>
    </citation>
    <scope>NUCLEOTIDE SEQUENCE [LARGE SCALE GENOMIC DNA]</scope>
    <source>
        <strain evidence="3 4">PL171</strain>
    </source>
</reference>
<feature type="compositionally biased region" description="Polar residues" evidence="1">
    <location>
        <begin position="271"/>
        <end position="295"/>
    </location>
</feature>
<feature type="compositionally biased region" description="Polar residues" evidence="1">
    <location>
        <begin position="1"/>
        <end position="13"/>
    </location>
</feature>
<feature type="non-terminal residue" evidence="3">
    <location>
        <position position="514"/>
    </location>
</feature>
<comment type="caution">
    <text evidence="3">The sequence shown here is derived from an EMBL/GenBank/DDBJ whole genome shotgun (WGS) entry which is preliminary data.</text>
</comment>
<accession>A0A1Y2HSX5</accession>
<feature type="region of interest" description="Disordered" evidence="1">
    <location>
        <begin position="436"/>
        <end position="493"/>
    </location>
</feature>
<name>A0A1Y2HSX5_9FUNG</name>
<feature type="region of interest" description="Disordered" evidence="1">
    <location>
        <begin position="353"/>
        <end position="376"/>
    </location>
</feature>
<keyword evidence="2" id="KW-1133">Transmembrane helix</keyword>
<evidence type="ECO:0000256" key="2">
    <source>
        <dbReference type="SAM" id="Phobius"/>
    </source>
</evidence>
<feature type="transmembrane region" description="Helical" evidence="2">
    <location>
        <begin position="51"/>
        <end position="74"/>
    </location>
</feature>
<proteinExistence type="predicted"/>
<evidence type="ECO:0000256" key="1">
    <source>
        <dbReference type="SAM" id="MobiDB-lite"/>
    </source>
</evidence>